<evidence type="ECO:0000256" key="5">
    <source>
        <dbReference type="ARBA" id="ARBA00022490"/>
    </source>
</evidence>
<feature type="domain" description="PCI" evidence="8">
    <location>
        <begin position="205"/>
        <end position="370"/>
    </location>
</feature>
<organism evidence="9 10">
    <name type="scientific">Syphacia muris</name>
    <dbReference type="NCBI Taxonomy" id="451379"/>
    <lineage>
        <taxon>Eukaryota</taxon>
        <taxon>Metazoa</taxon>
        <taxon>Ecdysozoa</taxon>
        <taxon>Nematoda</taxon>
        <taxon>Chromadorea</taxon>
        <taxon>Rhabditida</taxon>
        <taxon>Spirurina</taxon>
        <taxon>Oxyuridomorpha</taxon>
        <taxon>Oxyuroidea</taxon>
        <taxon>Oxyuridae</taxon>
        <taxon>Syphacia</taxon>
    </lineage>
</organism>
<sequence length="414" mass="46668">MTDEISNAVSKIIIAENDHKLQIDKLNALLQEALTTTDNEDTMCKNVIKLADAVVNQESVSMVVSRQFVSDLVEVMNSLPLGAVKAIGNGLLSSIHSRLISYEEQVAQIRFKLADIYENEGEAKEAAKMLIAVPLETGQRSYTPEVKMETYLRIAQLALSYGDAAEAEAYINRASMLLTDVKNDNNRLSVMYKALYARVLDHRHKFIEAAQRYYELSLMPALLLQEKQNALTNAISCAILASPGGQRSRMLTSLYKDERCERLPSYGILEKMHLERIIKQEEVAEFEKTLPEHERTFVDGGSILEKAVVEHNIIAIGNIFVNISFDQLAQLLNIEVSRAERMTWNMIAEKRINATIDQLKGFIHFTQPDVITSWDQQISDLCQHVNCIVDMILQEQKSWANSHLSEAAAQPEVQ</sequence>
<keyword evidence="6" id="KW-0736">Signalosome</keyword>
<dbReference type="SUPFAM" id="SSF46785">
    <property type="entry name" value="Winged helix' DNA-binding domain"/>
    <property type="match status" value="1"/>
</dbReference>
<dbReference type="Pfam" id="PF22241">
    <property type="entry name" value="PSMD12-CSN4_N"/>
    <property type="match status" value="1"/>
</dbReference>
<dbReference type="Gene3D" id="1.10.10.10">
    <property type="entry name" value="Winged helix-like DNA-binding domain superfamily/Winged helix DNA-binding domain"/>
    <property type="match status" value="1"/>
</dbReference>
<dbReference type="SMART" id="SM00088">
    <property type="entry name" value="PINT"/>
    <property type="match status" value="1"/>
</dbReference>
<evidence type="ECO:0000313" key="9">
    <source>
        <dbReference type="Proteomes" id="UP000046393"/>
    </source>
</evidence>
<evidence type="ECO:0000256" key="1">
    <source>
        <dbReference type="ARBA" id="ARBA00004123"/>
    </source>
</evidence>
<proteinExistence type="inferred from homology"/>
<evidence type="ECO:0000259" key="8">
    <source>
        <dbReference type="PROSITE" id="PS50250"/>
    </source>
</evidence>
<name>A0A0N5A823_9BILA</name>
<dbReference type="InterPro" id="IPR054559">
    <property type="entry name" value="PSMD12-CSN4-like_N"/>
</dbReference>
<dbReference type="PANTHER" id="PTHR10855:SF2">
    <property type="entry name" value="COP9 SIGNALOSOME COMPLEX SUBUNIT 4"/>
    <property type="match status" value="1"/>
</dbReference>
<comment type="similarity">
    <text evidence="3">Belongs to the CSN4 family.</text>
</comment>
<dbReference type="STRING" id="451379.A0A0N5A823"/>
<dbReference type="Proteomes" id="UP000046393">
    <property type="component" value="Unplaced"/>
</dbReference>
<evidence type="ECO:0000256" key="4">
    <source>
        <dbReference type="ARBA" id="ARBA00014881"/>
    </source>
</evidence>
<evidence type="ECO:0000256" key="2">
    <source>
        <dbReference type="ARBA" id="ARBA00004496"/>
    </source>
</evidence>
<dbReference type="InterPro" id="IPR000717">
    <property type="entry name" value="PCI_dom"/>
</dbReference>
<dbReference type="InterPro" id="IPR040134">
    <property type="entry name" value="PSMD12/CSN4"/>
</dbReference>
<evidence type="ECO:0000256" key="7">
    <source>
        <dbReference type="ARBA" id="ARBA00023242"/>
    </source>
</evidence>
<dbReference type="GO" id="GO:0005829">
    <property type="term" value="C:cytosol"/>
    <property type="evidence" value="ECO:0007669"/>
    <property type="project" value="TreeGrafter"/>
</dbReference>
<dbReference type="InterPro" id="IPR036388">
    <property type="entry name" value="WH-like_DNA-bd_sf"/>
</dbReference>
<evidence type="ECO:0000313" key="10">
    <source>
        <dbReference type="WBParaSite" id="SMUV_0000020301-mRNA-1"/>
    </source>
</evidence>
<keyword evidence="5" id="KW-0963">Cytoplasm</keyword>
<comment type="subcellular location">
    <subcellularLocation>
        <location evidence="2">Cytoplasm</location>
    </subcellularLocation>
    <subcellularLocation>
        <location evidence="1">Nucleus</location>
    </subcellularLocation>
</comment>
<dbReference type="AlphaFoldDB" id="A0A0N5A823"/>
<evidence type="ECO:0000256" key="6">
    <source>
        <dbReference type="ARBA" id="ARBA00022790"/>
    </source>
</evidence>
<dbReference type="PROSITE" id="PS50250">
    <property type="entry name" value="PCI"/>
    <property type="match status" value="1"/>
</dbReference>
<reference evidence="10" key="1">
    <citation type="submission" date="2017-02" db="UniProtKB">
        <authorList>
            <consortium name="WormBaseParasite"/>
        </authorList>
    </citation>
    <scope>IDENTIFICATION</scope>
</reference>
<dbReference type="WBParaSite" id="SMUV_0000020301-mRNA-1">
    <property type="protein sequence ID" value="SMUV_0000020301-mRNA-1"/>
    <property type="gene ID" value="SMUV_0000020301"/>
</dbReference>
<dbReference type="GO" id="GO:0008180">
    <property type="term" value="C:COP9 signalosome"/>
    <property type="evidence" value="ECO:0007669"/>
    <property type="project" value="UniProtKB-KW"/>
</dbReference>
<dbReference type="InterPro" id="IPR036390">
    <property type="entry name" value="WH_DNA-bd_sf"/>
</dbReference>
<protein>
    <recommendedName>
        <fullName evidence="4">COP9 signalosome complex subunit 4</fullName>
    </recommendedName>
</protein>
<accession>A0A0N5A823</accession>
<dbReference type="PANTHER" id="PTHR10855">
    <property type="entry name" value="26S PROTEASOME NON-ATPASE REGULATORY SUBUNIT 12/COP9 SIGNALOSOME COMPLEX SUBUNIT 4"/>
    <property type="match status" value="1"/>
</dbReference>
<keyword evidence="7" id="KW-0539">Nucleus</keyword>
<evidence type="ECO:0000256" key="3">
    <source>
        <dbReference type="ARBA" id="ARBA00010417"/>
    </source>
</evidence>
<keyword evidence="9" id="KW-1185">Reference proteome</keyword>
<dbReference type="Pfam" id="PF01399">
    <property type="entry name" value="PCI"/>
    <property type="match status" value="1"/>
</dbReference>